<proteinExistence type="predicted"/>
<evidence type="ECO:0000313" key="3">
    <source>
        <dbReference type="Proteomes" id="UP000792457"/>
    </source>
</evidence>
<evidence type="ECO:0000256" key="1">
    <source>
        <dbReference type="SAM" id="MobiDB-lite"/>
    </source>
</evidence>
<organism evidence="2 3">
    <name type="scientific">Ladona fulva</name>
    <name type="common">Scarce chaser dragonfly</name>
    <name type="synonym">Libellula fulva</name>
    <dbReference type="NCBI Taxonomy" id="123851"/>
    <lineage>
        <taxon>Eukaryota</taxon>
        <taxon>Metazoa</taxon>
        <taxon>Ecdysozoa</taxon>
        <taxon>Arthropoda</taxon>
        <taxon>Hexapoda</taxon>
        <taxon>Insecta</taxon>
        <taxon>Pterygota</taxon>
        <taxon>Palaeoptera</taxon>
        <taxon>Odonata</taxon>
        <taxon>Epiprocta</taxon>
        <taxon>Anisoptera</taxon>
        <taxon>Libelluloidea</taxon>
        <taxon>Libellulidae</taxon>
        <taxon>Ladona</taxon>
    </lineage>
</organism>
<feature type="compositionally biased region" description="Acidic residues" evidence="1">
    <location>
        <begin position="44"/>
        <end position="57"/>
    </location>
</feature>
<protein>
    <recommendedName>
        <fullName evidence="4">LIN1-like protein</fullName>
    </recommendedName>
</protein>
<dbReference type="AlphaFoldDB" id="A0A8K0KQA5"/>
<name>A0A8K0KQA5_LADFU</name>
<dbReference type="EMBL" id="KZ309018">
    <property type="protein sequence ID" value="KAG8236368.1"/>
    <property type="molecule type" value="Genomic_DNA"/>
</dbReference>
<dbReference type="GO" id="GO:0005682">
    <property type="term" value="C:U5 snRNP"/>
    <property type="evidence" value="ECO:0007669"/>
    <property type="project" value="InterPro"/>
</dbReference>
<accession>A0A8K0KQA5</accession>
<sequence>MSKRKLDEELDTWVESKTAKLGIKLNSLDSDEEDDGAERNYDILPEDEIEGQEDSTADFDGNVRITPFNMKEEMEEGHFDTDGNYHWKKEAKLIRDNWLDNIDWVKVKQNLGGDEKIRDSDEEDSSSIPFDHITAYKKILEHMKPGETVAQSLRRLGKLFQCLVTDLF</sequence>
<dbReference type="Proteomes" id="UP000792457">
    <property type="component" value="Unassembled WGS sequence"/>
</dbReference>
<dbReference type="PANTHER" id="PTHR13138:SF3">
    <property type="entry name" value="CD2 ANTIGEN CYTOPLASMIC TAIL-BINDING PROTEIN 2"/>
    <property type="match status" value="1"/>
</dbReference>
<evidence type="ECO:0008006" key="4">
    <source>
        <dbReference type="Google" id="ProtNLM"/>
    </source>
</evidence>
<reference evidence="2" key="1">
    <citation type="submission" date="2013-04" db="EMBL/GenBank/DDBJ databases">
        <authorList>
            <person name="Qu J."/>
            <person name="Murali S.C."/>
            <person name="Bandaranaike D."/>
            <person name="Bellair M."/>
            <person name="Blankenburg K."/>
            <person name="Chao H."/>
            <person name="Dinh H."/>
            <person name="Doddapaneni H."/>
            <person name="Downs B."/>
            <person name="Dugan-Rocha S."/>
            <person name="Elkadiri S."/>
            <person name="Gnanaolivu R.D."/>
            <person name="Hernandez B."/>
            <person name="Javaid M."/>
            <person name="Jayaseelan J.C."/>
            <person name="Lee S."/>
            <person name="Li M."/>
            <person name="Ming W."/>
            <person name="Munidasa M."/>
            <person name="Muniz J."/>
            <person name="Nguyen L."/>
            <person name="Ongeri F."/>
            <person name="Osuji N."/>
            <person name="Pu L.-L."/>
            <person name="Puazo M."/>
            <person name="Qu C."/>
            <person name="Quiroz J."/>
            <person name="Raj R."/>
            <person name="Weissenberger G."/>
            <person name="Xin Y."/>
            <person name="Zou X."/>
            <person name="Han Y."/>
            <person name="Richards S."/>
            <person name="Worley K."/>
            <person name="Muzny D."/>
            <person name="Gibbs R."/>
        </authorList>
    </citation>
    <scope>NUCLEOTIDE SEQUENCE</scope>
    <source>
        <strain evidence="2">Sampled in the wild</strain>
    </source>
</reference>
<gene>
    <name evidence="2" type="ORF">J437_LFUL016817</name>
</gene>
<dbReference type="OrthoDB" id="331341at2759"/>
<feature type="region of interest" description="Disordered" evidence="1">
    <location>
        <begin position="26"/>
        <end position="62"/>
    </location>
</feature>
<reference evidence="2" key="2">
    <citation type="submission" date="2017-10" db="EMBL/GenBank/DDBJ databases">
        <title>Ladona fulva Genome sequencing and assembly.</title>
        <authorList>
            <person name="Murali S."/>
            <person name="Richards S."/>
            <person name="Bandaranaike D."/>
            <person name="Bellair M."/>
            <person name="Blankenburg K."/>
            <person name="Chao H."/>
            <person name="Dinh H."/>
            <person name="Doddapaneni H."/>
            <person name="Dugan-Rocha S."/>
            <person name="Elkadiri S."/>
            <person name="Gnanaolivu R."/>
            <person name="Hernandez B."/>
            <person name="Skinner E."/>
            <person name="Javaid M."/>
            <person name="Lee S."/>
            <person name="Li M."/>
            <person name="Ming W."/>
            <person name="Munidasa M."/>
            <person name="Muniz J."/>
            <person name="Nguyen L."/>
            <person name="Hughes D."/>
            <person name="Osuji N."/>
            <person name="Pu L.-L."/>
            <person name="Puazo M."/>
            <person name="Qu C."/>
            <person name="Quiroz J."/>
            <person name="Raj R."/>
            <person name="Weissenberger G."/>
            <person name="Xin Y."/>
            <person name="Zou X."/>
            <person name="Han Y."/>
            <person name="Worley K."/>
            <person name="Muzny D."/>
            <person name="Gibbs R."/>
        </authorList>
    </citation>
    <scope>NUCLEOTIDE SEQUENCE</scope>
    <source>
        <strain evidence="2">Sampled in the wild</strain>
    </source>
</reference>
<keyword evidence="3" id="KW-1185">Reference proteome</keyword>
<dbReference type="InterPro" id="IPR039905">
    <property type="entry name" value="CD2BP2/Lin1"/>
</dbReference>
<comment type="caution">
    <text evidence="2">The sequence shown here is derived from an EMBL/GenBank/DDBJ whole genome shotgun (WGS) entry which is preliminary data.</text>
</comment>
<evidence type="ECO:0000313" key="2">
    <source>
        <dbReference type="EMBL" id="KAG8236368.1"/>
    </source>
</evidence>
<dbReference type="PANTHER" id="PTHR13138">
    <property type="entry name" value="PROTEIN LIN1"/>
    <property type="match status" value="1"/>
</dbReference>